<protein>
    <submittedName>
        <fullName evidence="1">Uncharacterized protein</fullName>
    </submittedName>
</protein>
<evidence type="ECO:0000313" key="2">
    <source>
        <dbReference type="Proteomes" id="UP000541444"/>
    </source>
</evidence>
<name>A0A7J7L6Z4_9MAGN</name>
<dbReference type="AlphaFoldDB" id="A0A7J7L6Z4"/>
<comment type="caution">
    <text evidence="1">The sequence shown here is derived from an EMBL/GenBank/DDBJ whole genome shotgun (WGS) entry which is preliminary data.</text>
</comment>
<sequence length="52" mass="6711">QNCFCSNTFQPEEFYSNRFYSIRIDFWYFRLKCFIRIDFYSIRIHLFYSNRN</sequence>
<proteinExistence type="predicted"/>
<keyword evidence="2" id="KW-1185">Reference proteome</keyword>
<dbReference type="Proteomes" id="UP000541444">
    <property type="component" value="Unassembled WGS sequence"/>
</dbReference>
<gene>
    <name evidence="1" type="ORF">GIB67_040328</name>
</gene>
<evidence type="ECO:0000313" key="1">
    <source>
        <dbReference type="EMBL" id="KAF6138362.1"/>
    </source>
</evidence>
<organism evidence="1 2">
    <name type="scientific">Kingdonia uniflora</name>
    <dbReference type="NCBI Taxonomy" id="39325"/>
    <lineage>
        <taxon>Eukaryota</taxon>
        <taxon>Viridiplantae</taxon>
        <taxon>Streptophyta</taxon>
        <taxon>Embryophyta</taxon>
        <taxon>Tracheophyta</taxon>
        <taxon>Spermatophyta</taxon>
        <taxon>Magnoliopsida</taxon>
        <taxon>Ranunculales</taxon>
        <taxon>Circaeasteraceae</taxon>
        <taxon>Kingdonia</taxon>
    </lineage>
</organism>
<reference evidence="1 2" key="1">
    <citation type="journal article" date="2020" name="IScience">
        <title>Genome Sequencing of the Endangered Kingdonia uniflora (Circaeasteraceae, Ranunculales) Reveals Potential Mechanisms of Evolutionary Specialization.</title>
        <authorList>
            <person name="Sun Y."/>
            <person name="Deng T."/>
            <person name="Zhang A."/>
            <person name="Moore M.J."/>
            <person name="Landis J.B."/>
            <person name="Lin N."/>
            <person name="Zhang H."/>
            <person name="Zhang X."/>
            <person name="Huang J."/>
            <person name="Zhang X."/>
            <person name="Sun H."/>
            <person name="Wang H."/>
        </authorList>
    </citation>
    <scope>NUCLEOTIDE SEQUENCE [LARGE SCALE GENOMIC DNA]</scope>
    <source>
        <strain evidence="1">TB1705</strain>
        <tissue evidence="1">Leaf</tissue>
    </source>
</reference>
<dbReference type="EMBL" id="JACGCM010002597">
    <property type="protein sequence ID" value="KAF6138362.1"/>
    <property type="molecule type" value="Genomic_DNA"/>
</dbReference>
<feature type="non-terminal residue" evidence="1">
    <location>
        <position position="52"/>
    </location>
</feature>
<accession>A0A7J7L6Z4</accession>